<organism evidence="3 4">
    <name type="scientific">Splendidivirga corallicola</name>
    <dbReference type="NCBI Taxonomy" id="3051826"/>
    <lineage>
        <taxon>Bacteria</taxon>
        <taxon>Pseudomonadati</taxon>
        <taxon>Bacteroidota</taxon>
        <taxon>Cytophagia</taxon>
        <taxon>Cytophagales</taxon>
        <taxon>Splendidivirgaceae</taxon>
        <taxon>Splendidivirga</taxon>
    </lineage>
</organism>
<dbReference type="Proteomes" id="UP001172082">
    <property type="component" value="Unassembled WGS sequence"/>
</dbReference>
<evidence type="ECO:0000259" key="1">
    <source>
        <dbReference type="Pfam" id="PF04542"/>
    </source>
</evidence>
<name>A0ABT8KSB1_9BACT</name>
<dbReference type="NCBIfam" id="TIGR02937">
    <property type="entry name" value="sigma70-ECF"/>
    <property type="match status" value="1"/>
</dbReference>
<dbReference type="Gene3D" id="1.10.10.10">
    <property type="entry name" value="Winged helix-like DNA-binding domain superfamily/Winged helix DNA-binding domain"/>
    <property type="match status" value="1"/>
</dbReference>
<dbReference type="InterPro" id="IPR036388">
    <property type="entry name" value="WH-like_DNA-bd_sf"/>
</dbReference>
<comment type="caution">
    <text evidence="3">The sequence shown here is derived from an EMBL/GenBank/DDBJ whole genome shotgun (WGS) entry which is preliminary data.</text>
</comment>
<proteinExistence type="predicted"/>
<dbReference type="PANTHER" id="PTHR30173:SF36">
    <property type="entry name" value="ECF RNA POLYMERASE SIGMA FACTOR SIGJ"/>
    <property type="match status" value="1"/>
</dbReference>
<dbReference type="InterPro" id="IPR013324">
    <property type="entry name" value="RNA_pol_sigma_r3/r4-like"/>
</dbReference>
<dbReference type="InterPro" id="IPR013249">
    <property type="entry name" value="RNA_pol_sigma70_r4_t2"/>
</dbReference>
<evidence type="ECO:0000259" key="2">
    <source>
        <dbReference type="Pfam" id="PF08281"/>
    </source>
</evidence>
<dbReference type="SUPFAM" id="SSF88946">
    <property type="entry name" value="Sigma2 domain of RNA polymerase sigma factors"/>
    <property type="match status" value="1"/>
</dbReference>
<dbReference type="InterPro" id="IPR052704">
    <property type="entry name" value="ECF_Sigma-70_Domain"/>
</dbReference>
<feature type="domain" description="RNA polymerase sigma-70 region 2" evidence="1">
    <location>
        <begin position="8"/>
        <end position="68"/>
    </location>
</feature>
<evidence type="ECO:0000313" key="3">
    <source>
        <dbReference type="EMBL" id="MDN5203652.1"/>
    </source>
</evidence>
<reference evidence="3" key="1">
    <citation type="submission" date="2023-06" db="EMBL/GenBank/DDBJ databases">
        <title>Genomic of Parafulvivirga corallium.</title>
        <authorList>
            <person name="Wang G."/>
        </authorList>
    </citation>
    <scope>NUCLEOTIDE SEQUENCE</scope>
    <source>
        <strain evidence="3">BMA10</strain>
    </source>
</reference>
<dbReference type="RefSeq" id="WP_346753675.1">
    <property type="nucleotide sequence ID" value="NZ_JAUJEA010000008.1"/>
</dbReference>
<dbReference type="InterPro" id="IPR014284">
    <property type="entry name" value="RNA_pol_sigma-70_dom"/>
</dbReference>
<dbReference type="InterPro" id="IPR007627">
    <property type="entry name" value="RNA_pol_sigma70_r2"/>
</dbReference>
<keyword evidence="4" id="KW-1185">Reference proteome</keyword>
<protein>
    <submittedName>
        <fullName evidence="3">Sigma-70 family RNA polymerase sigma factor</fullName>
    </submittedName>
</protein>
<dbReference type="PANTHER" id="PTHR30173">
    <property type="entry name" value="SIGMA 19 FACTOR"/>
    <property type="match status" value="1"/>
</dbReference>
<dbReference type="Gene3D" id="1.10.1740.10">
    <property type="match status" value="1"/>
</dbReference>
<evidence type="ECO:0000313" key="4">
    <source>
        <dbReference type="Proteomes" id="UP001172082"/>
    </source>
</evidence>
<dbReference type="EMBL" id="JAUJEA010000008">
    <property type="protein sequence ID" value="MDN5203652.1"/>
    <property type="molecule type" value="Genomic_DNA"/>
</dbReference>
<dbReference type="InterPro" id="IPR013325">
    <property type="entry name" value="RNA_pol_sigma_r2"/>
</dbReference>
<dbReference type="Pfam" id="PF04542">
    <property type="entry name" value="Sigma70_r2"/>
    <property type="match status" value="1"/>
</dbReference>
<gene>
    <name evidence="3" type="ORF">QQ008_19845</name>
</gene>
<sequence>MSNDQTIALYHPVLYSIAIKMVGSLEDAQDIVQDTFLKWLTIDQEKIKNTKSYLIKTVTNKCINHLNALKNKKNDFLDTLNPGSLFEKYKESDFAKFDLENEISEALVTLHKKLEPLEKAIFILREVFNFDYEDLQDIFDKKKENCRQLLCRAKDKLSQESKKVKIEFNDHTHFLEGFIGACTSGKLSDFVSSLVNEIPFRFNKTK</sequence>
<dbReference type="SUPFAM" id="SSF88659">
    <property type="entry name" value="Sigma3 and sigma4 domains of RNA polymerase sigma factors"/>
    <property type="match status" value="1"/>
</dbReference>
<accession>A0ABT8KSB1</accession>
<dbReference type="Pfam" id="PF08281">
    <property type="entry name" value="Sigma70_r4_2"/>
    <property type="match status" value="1"/>
</dbReference>
<feature type="domain" description="RNA polymerase sigma factor 70 region 4 type 2" evidence="2">
    <location>
        <begin position="105"/>
        <end position="157"/>
    </location>
</feature>